<keyword evidence="1" id="KW-1133">Transmembrane helix</keyword>
<evidence type="ECO:0000313" key="2">
    <source>
        <dbReference type="EMBL" id="KGR79150.1"/>
    </source>
</evidence>
<keyword evidence="1" id="KW-0472">Membrane</keyword>
<accession>A0A0A3I6J5</accession>
<dbReference type="EMBL" id="JPVN01000007">
    <property type="protein sequence ID" value="KGR79150.1"/>
    <property type="molecule type" value="Genomic_DNA"/>
</dbReference>
<feature type="transmembrane region" description="Helical" evidence="1">
    <location>
        <begin position="70"/>
        <end position="89"/>
    </location>
</feature>
<keyword evidence="2" id="KW-0503">Monooxygenase</keyword>
<dbReference type="AlphaFoldDB" id="A0A0A3I6J5"/>
<dbReference type="eggNOG" id="ENOG502Z7JX">
    <property type="taxonomic scope" value="Bacteria"/>
</dbReference>
<feature type="transmembrane region" description="Helical" evidence="1">
    <location>
        <begin position="188"/>
        <end position="209"/>
    </location>
</feature>
<keyword evidence="1" id="KW-0812">Transmembrane</keyword>
<feature type="transmembrane region" description="Helical" evidence="1">
    <location>
        <begin position="216"/>
        <end position="235"/>
    </location>
</feature>
<name>A0A0A3I6J5_9BACL</name>
<organism evidence="2 3">
    <name type="scientific">Ureibacillus manganicus DSM 26584</name>
    <dbReference type="NCBI Taxonomy" id="1384049"/>
    <lineage>
        <taxon>Bacteria</taxon>
        <taxon>Bacillati</taxon>
        <taxon>Bacillota</taxon>
        <taxon>Bacilli</taxon>
        <taxon>Bacillales</taxon>
        <taxon>Caryophanaceae</taxon>
        <taxon>Ureibacillus</taxon>
    </lineage>
</organism>
<evidence type="ECO:0000256" key="1">
    <source>
        <dbReference type="SAM" id="Phobius"/>
    </source>
</evidence>
<feature type="transmembrane region" description="Helical" evidence="1">
    <location>
        <begin position="43"/>
        <end position="61"/>
    </location>
</feature>
<reference evidence="2 3" key="1">
    <citation type="submission" date="2014-02" db="EMBL/GenBank/DDBJ databases">
        <title>Draft genome sequence of Lysinibacillus manganicus DSM 26584T.</title>
        <authorList>
            <person name="Zhang F."/>
            <person name="Wang G."/>
            <person name="Zhang L."/>
        </authorList>
    </citation>
    <scope>NUCLEOTIDE SEQUENCE [LARGE SCALE GENOMIC DNA]</scope>
    <source>
        <strain evidence="2 3">DSM 26584</strain>
    </source>
</reference>
<proteinExistence type="predicted"/>
<gene>
    <name evidence="2" type="ORF">CD29_07290</name>
</gene>
<dbReference type="RefSeq" id="WP_036184666.1">
    <property type="nucleotide sequence ID" value="NZ_AVDA01000007.1"/>
</dbReference>
<evidence type="ECO:0000313" key="3">
    <source>
        <dbReference type="Proteomes" id="UP000030416"/>
    </source>
</evidence>
<keyword evidence="2" id="KW-0560">Oxidoreductase</keyword>
<dbReference type="OrthoDB" id="875405at2"/>
<comment type="caution">
    <text evidence="2">The sequence shown here is derived from an EMBL/GenBank/DDBJ whole genome shotgun (WGS) entry which is preliminary data.</text>
</comment>
<keyword evidence="3" id="KW-1185">Reference proteome</keyword>
<dbReference type="GO" id="GO:0004497">
    <property type="term" value="F:monooxygenase activity"/>
    <property type="evidence" value="ECO:0007669"/>
    <property type="project" value="UniProtKB-KW"/>
</dbReference>
<feature type="transmembrane region" description="Helical" evidence="1">
    <location>
        <begin position="95"/>
        <end position="119"/>
    </location>
</feature>
<sequence length="347" mass="39590">MTFGKTRVNLWLALLLLVLVSNWVLYKTNLGSMILTEETNPVVIGSLLDFIVIAPILFMLYKKKFSWKMAIGLIATGCIAAKLIIPASFLQPFDAITWTGIGLEAAIVLFELSLVITFVRYMPKIKESVRNSDLPRVFSFPKAVDQYVTKNPIIYAICSEVLVFYYSFLSWKKKPYEGITIYKNSSLIAFQIMLIHAVILETIGVHWMLHYIGINPIVAIIMLVLNVYTVFFILADIQALRLNPIYFNRESIYLSQGLMQRVEIQFDNIEELITDKEVIQGKLPKGTLSFVARDFETVYPDVIIKLKNPVKATLIMGLQKECTQVAVRTDSPNEFLEKLQSEIEKKK</sequence>
<dbReference type="Proteomes" id="UP000030416">
    <property type="component" value="Unassembled WGS sequence"/>
</dbReference>
<dbReference type="STRING" id="1384049.CD29_07290"/>
<protein>
    <submittedName>
        <fullName evidence="2">Beta-carotene 15,15'-monooxygenase</fullName>
    </submittedName>
</protein>